<proteinExistence type="predicted"/>
<dbReference type="InterPro" id="IPR000326">
    <property type="entry name" value="PAP2/HPO"/>
</dbReference>
<evidence type="ECO:0000259" key="2">
    <source>
        <dbReference type="SMART" id="SM00014"/>
    </source>
</evidence>
<feature type="transmembrane region" description="Helical" evidence="1">
    <location>
        <begin position="140"/>
        <end position="159"/>
    </location>
</feature>
<organism evidence="3 4">
    <name type="scientific">Sphingobacterium paucimobilis HER1398</name>
    <dbReference type="NCBI Taxonomy" id="1346330"/>
    <lineage>
        <taxon>Bacteria</taxon>
        <taxon>Pseudomonadati</taxon>
        <taxon>Bacteroidota</taxon>
        <taxon>Sphingobacteriia</taxon>
        <taxon>Sphingobacteriales</taxon>
        <taxon>Sphingobacteriaceae</taxon>
        <taxon>Sphingobacterium</taxon>
    </lineage>
</organism>
<dbReference type="PANTHER" id="PTHR14969">
    <property type="entry name" value="SPHINGOSINE-1-PHOSPHATE PHOSPHOHYDROLASE"/>
    <property type="match status" value="1"/>
</dbReference>
<dbReference type="CDD" id="cd01610">
    <property type="entry name" value="PAP2_like"/>
    <property type="match status" value="1"/>
</dbReference>
<feature type="transmembrane region" description="Helical" evidence="1">
    <location>
        <begin position="94"/>
        <end position="114"/>
    </location>
</feature>
<keyword evidence="4" id="KW-1185">Reference proteome</keyword>
<dbReference type="Gene3D" id="1.20.144.10">
    <property type="entry name" value="Phosphatidic acid phosphatase type 2/haloperoxidase"/>
    <property type="match status" value="1"/>
</dbReference>
<name>U2JE25_9SPHI</name>
<gene>
    <name evidence="3" type="ORF">M472_19440</name>
</gene>
<keyword evidence="1" id="KW-0812">Transmembrane</keyword>
<evidence type="ECO:0000313" key="4">
    <source>
        <dbReference type="Proteomes" id="UP000016584"/>
    </source>
</evidence>
<dbReference type="eggNOG" id="COG0671">
    <property type="taxonomic scope" value="Bacteria"/>
</dbReference>
<evidence type="ECO:0000256" key="1">
    <source>
        <dbReference type="SAM" id="Phobius"/>
    </source>
</evidence>
<feature type="transmembrane region" description="Helical" evidence="1">
    <location>
        <begin position="251"/>
        <end position="272"/>
    </location>
</feature>
<protein>
    <recommendedName>
        <fullName evidence="2">Phosphatidic acid phosphatase type 2/haloperoxidase domain-containing protein</fullName>
    </recommendedName>
</protein>
<feature type="domain" description="Phosphatidic acid phosphatase type 2/haloperoxidase" evidence="2">
    <location>
        <begin position="92"/>
        <end position="209"/>
    </location>
</feature>
<dbReference type="EMBL" id="ATDL01000004">
    <property type="protein sequence ID" value="ERJ60933.1"/>
    <property type="molecule type" value="Genomic_DNA"/>
</dbReference>
<reference evidence="3 4" key="1">
    <citation type="journal article" date="2013" name="Genome Announc.">
        <title>The Draft Genome Sequence of Sphingomonas paucimobilis Strain HER1398 (Proteobacteria), Host to the Giant PAU Phage, Indicates That It Is a Member of the Genus Sphingobacterium (Bacteroidetes).</title>
        <authorList>
            <person name="White R.A.III."/>
            <person name="Suttle C.A."/>
        </authorList>
    </citation>
    <scope>NUCLEOTIDE SEQUENCE [LARGE SCALE GENOMIC DNA]</scope>
    <source>
        <strain evidence="3 4">HER1398</strain>
    </source>
</reference>
<comment type="caution">
    <text evidence="3">The sequence shown here is derived from an EMBL/GenBank/DDBJ whole genome shotgun (WGS) entry which is preliminary data.</text>
</comment>
<dbReference type="STRING" id="1346330.M472_19440"/>
<dbReference type="SUPFAM" id="SSF48317">
    <property type="entry name" value="Acid phosphatase/Vanadium-dependent haloperoxidase"/>
    <property type="match status" value="1"/>
</dbReference>
<keyword evidence="1" id="KW-0472">Membrane</keyword>
<feature type="transmembrane region" description="Helical" evidence="1">
    <location>
        <begin position="166"/>
        <end position="186"/>
    </location>
</feature>
<dbReference type="InterPro" id="IPR036938">
    <property type="entry name" value="PAP2/HPO_sf"/>
</dbReference>
<dbReference type="PANTHER" id="PTHR14969:SF13">
    <property type="entry name" value="AT30094P"/>
    <property type="match status" value="1"/>
</dbReference>
<dbReference type="SMART" id="SM00014">
    <property type="entry name" value="acidPPc"/>
    <property type="match status" value="1"/>
</dbReference>
<sequence>MKSTVNKNILKIRLSYFFLPVLLLMAVFGFLFYSRALLHSEYIELQKELFLYGNAELSVYPVLMDNLTQLGDALILLSFLTILFVIAPKCWECFINALLISALFTAILKPLFAIPRPAAFLQEKFTIIGPKLVGSNSFPSGHSITVFTILGVILFAFMPQRIILKILWCLFICVLGAILISTRIGVGAHYPLDVLVGSIFGYLSALIGIVVTQKFNLWTWIDKVKLYPIFMLLFTVSTVIIIFKILDTNLFIFYLALFSLLISLFVITRIYVQKKY</sequence>
<dbReference type="Pfam" id="PF01569">
    <property type="entry name" value="PAP2"/>
    <property type="match status" value="1"/>
</dbReference>
<dbReference type="AlphaFoldDB" id="U2JE25"/>
<accession>U2JE25</accession>
<dbReference type="RefSeq" id="WP_021069030.1">
    <property type="nucleotide sequence ID" value="NZ_ATDL01000004.1"/>
</dbReference>
<feature type="transmembrane region" description="Helical" evidence="1">
    <location>
        <begin position="67"/>
        <end position="87"/>
    </location>
</feature>
<feature type="transmembrane region" description="Helical" evidence="1">
    <location>
        <begin position="192"/>
        <end position="212"/>
    </location>
</feature>
<feature type="transmembrane region" description="Helical" evidence="1">
    <location>
        <begin position="224"/>
        <end position="245"/>
    </location>
</feature>
<dbReference type="PATRIC" id="fig|1346330.5.peg.850"/>
<feature type="transmembrane region" description="Helical" evidence="1">
    <location>
        <begin position="12"/>
        <end position="33"/>
    </location>
</feature>
<dbReference type="Proteomes" id="UP000016584">
    <property type="component" value="Unassembled WGS sequence"/>
</dbReference>
<keyword evidence="1" id="KW-1133">Transmembrane helix</keyword>
<evidence type="ECO:0000313" key="3">
    <source>
        <dbReference type="EMBL" id="ERJ60933.1"/>
    </source>
</evidence>